<dbReference type="InterPro" id="IPR025202">
    <property type="entry name" value="PLD-like_dom"/>
</dbReference>
<feature type="signal peptide" evidence="7">
    <location>
        <begin position="1"/>
        <end position="18"/>
    </location>
</feature>
<dbReference type="SMART" id="SM00155">
    <property type="entry name" value="PLDc"/>
    <property type="match status" value="1"/>
</dbReference>
<dbReference type="GO" id="GO:0004630">
    <property type="term" value="F:phospholipase D activity"/>
    <property type="evidence" value="ECO:0007669"/>
    <property type="project" value="UniProtKB-EC"/>
</dbReference>
<dbReference type="AlphaFoldDB" id="A0AAV3M511"/>
<proteinExistence type="inferred from homology"/>
<dbReference type="PANTHER" id="PTHR43856">
    <property type="entry name" value="CARDIOLIPIN HYDROLASE"/>
    <property type="match status" value="1"/>
</dbReference>
<dbReference type="GO" id="GO:0006793">
    <property type="term" value="P:phosphorus metabolic process"/>
    <property type="evidence" value="ECO:0007669"/>
    <property type="project" value="UniProtKB-ARBA"/>
</dbReference>
<comment type="catalytic activity">
    <reaction evidence="1">
        <text>a 1,2-diacyl-sn-glycero-3-phosphocholine + H2O = a 1,2-diacyl-sn-glycero-3-phosphate + choline + H(+)</text>
        <dbReference type="Rhea" id="RHEA:14445"/>
        <dbReference type="ChEBI" id="CHEBI:15354"/>
        <dbReference type="ChEBI" id="CHEBI:15377"/>
        <dbReference type="ChEBI" id="CHEBI:15378"/>
        <dbReference type="ChEBI" id="CHEBI:57643"/>
        <dbReference type="ChEBI" id="CHEBI:58608"/>
        <dbReference type="EC" id="3.1.4.4"/>
    </reaction>
</comment>
<keyword evidence="5" id="KW-0442">Lipid degradation</keyword>
<dbReference type="SUPFAM" id="SSF56024">
    <property type="entry name" value="Phospholipase D/nuclease"/>
    <property type="match status" value="1"/>
</dbReference>
<evidence type="ECO:0000259" key="8">
    <source>
        <dbReference type="PROSITE" id="PS50035"/>
    </source>
</evidence>
<keyword evidence="4" id="KW-0378">Hydrolase</keyword>
<dbReference type="InterPro" id="IPR051406">
    <property type="entry name" value="PLD_domain"/>
</dbReference>
<dbReference type="CDD" id="cd09170">
    <property type="entry name" value="PLDc_Nuc"/>
    <property type="match status" value="1"/>
</dbReference>
<evidence type="ECO:0000256" key="4">
    <source>
        <dbReference type="ARBA" id="ARBA00022801"/>
    </source>
</evidence>
<feature type="chain" id="PRO_5043999639" description="phospholipase D" evidence="7">
    <location>
        <begin position="19"/>
        <end position="168"/>
    </location>
</feature>
<dbReference type="Proteomes" id="UP000022311">
    <property type="component" value="Unassembled WGS sequence"/>
</dbReference>
<keyword evidence="7" id="KW-0732">Signal</keyword>
<dbReference type="PROSITE" id="PS50035">
    <property type="entry name" value="PLD"/>
    <property type="match status" value="1"/>
</dbReference>
<evidence type="ECO:0000256" key="2">
    <source>
        <dbReference type="ARBA" id="ARBA00008664"/>
    </source>
</evidence>
<comment type="caution">
    <text evidence="9">The sequence shown here is derived from an EMBL/GenBank/DDBJ whole genome shotgun (WGS) entry which is preliminary data.</text>
</comment>
<dbReference type="Gene3D" id="3.30.870.10">
    <property type="entry name" value="Endonuclease Chain A"/>
    <property type="match status" value="1"/>
</dbReference>
<dbReference type="EMBL" id="JALD01000047">
    <property type="protein sequence ID" value="EUD10809.1"/>
    <property type="molecule type" value="Genomic_DNA"/>
</dbReference>
<evidence type="ECO:0000256" key="7">
    <source>
        <dbReference type="SAM" id="SignalP"/>
    </source>
</evidence>
<dbReference type="EC" id="3.1.4.4" evidence="3"/>
<evidence type="ECO:0000256" key="3">
    <source>
        <dbReference type="ARBA" id="ARBA00012027"/>
    </source>
</evidence>
<dbReference type="RefSeq" id="WP_036962334.1">
    <property type="nucleotide sequence ID" value="NZ_JALD01000047.1"/>
</dbReference>
<evidence type="ECO:0000256" key="6">
    <source>
        <dbReference type="ARBA" id="ARBA00023098"/>
    </source>
</evidence>
<protein>
    <recommendedName>
        <fullName evidence="3">phospholipase D</fullName>
        <ecNumber evidence="3">3.1.4.4</ecNumber>
    </recommendedName>
</protein>
<sequence>MKKCCAVSLLLISSFAYSQSIDIGFSPNGNALSLILKTINNSKNEIFVAAYSFTSKPIAEALLKAKQRGVDVIVVADKKLNNTQYTAVTFLQNHHISVCLTDKYAIMHNKFIVSDRSIVQTGSFNYTSSAVKRNAENVIVIKDKEVAKAYVTEFDRLWSECNLSEIKL</sequence>
<evidence type="ECO:0000313" key="10">
    <source>
        <dbReference type="Proteomes" id="UP000022311"/>
    </source>
</evidence>
<evidence type="ECO:0000313" key="9">
    <source>
        <dbReference type="EMBL" id="EUD10809.1"/>
    </source>
</evidence>
<accession>A0AAV3M511</accession>
<keyword evidence="6" id="KW-0443">Lipid metabolism</keyword>
<gene>
    <name evidence="9" type="ORF">HMPREF1563_0210</name>
</gene>
<dbReference type="InterPro" id="IPR001736">
    <property type="entry name" value="PLipase_D/transphosphatidylase"/>
</dbReference>
<organism evidence="9 10">
    <name type="scientific">Providencia alcalifaciens 205/92</name>
    <dbReference type="NCBI Taxonomy" id="1256988"/>
    <lineage>
        <taxon>Bacteria</taxon>
        <taxon>Pseudomonadati</taxon>
        <taxon>Pseudomonadota</taxon>
        <taxon>Gammaproteobacteria</taxon>
        <taxon>Enterobacterales</taxon>
        <taxon>Morganellaceae</taxon>
        <taxon>Providencia</taxon>
    </lineage>
</organism>
<evidence type="ECO:0000256" key="5">
    <source>
        <dbReference type="ARBA" id="ARBA00022963"/>
    </source>
</evidence>
<comment type="similarity">
    <text evidence="2">Belongs to the phospholipase D family.</text>
</comment>
<reference evidence="9 10" key="1">
    <citation type="submission" date="2014-01" db="EMBL/GenBank/DDBJ databases">
        <authorList>
            <person name="Durkin A.S."/>
            <person name="McCorrison J."/>
            <person name="Torralba M."/>
            <person name="Gillis M."/>
            <person name="Haft D.H."/>
            <person name="Methe B."/>
            <person name="Sutton G."/>
            <person name="Nelson K.E."/>
        </authorList>
    </citation>
    <scope>NUCLEOTIDE SEQUENCE [LARGE SCALE GENOMIC DNA]</scope>
    <source>
        <strain evidence="9 10">205/92</strain>
    </source>
</reference>
<name>A0AAV3M511_9GAMM</name>
<dbReference type="GO" id="GO:0016891">
    <property type="term" value="F:RNA endonuclease activity producing 5'-phosphomonoesters, hydrolytic mechanism"/>
    <property type="evidence" value="ECO:0007669"/>
    <property type="project" value="TreeGrafter"/>
</dbReference>
<dbReference type="Pfam" id="PF13091">
    <property type="entry name" value="PLDc_2"/>
    <property type="match status" value="1"/>
</dbReference>
<evidence type="ECO:0000256" key="1">
    <source>
        <dbReference type="ARBA" id="ARBA00000798"/>
    </source>
</evidence>
<dbReference type="PANTHER" id="PTHR43856:SF1">
    <property type="entry name" value="MITOCHONDRIAL CARDIOLIPIN HYDROLASE"/>
    <property type="match status" value="1"/>
</dbReference>
<feature type="domain" description="PLD phosphodiesterase" evidence="8">
    <location>
        <begin position="103"/>
        <end position="130"/>
    </location>
</feature>
<dbReference type="GO" id="GO:0016042">
    <property type="term" value="P:lipid catabolic process"/>
    <property type="evidence" value="ECO:0007669"/>
    <property type="project" value="UniProtKB-KW"/>
</dbReference>